<dbReference type="Proteomes" id="UP000198607">
    <property type="component" value="Unassembled WGS sequence"/>
</dbReference>
<dbReference type="STRING" id="83767.SAMN05660652_02611"/>
<dbReference type="EMBL" id="FNCY01000011">
    <property type="protein sequence ID" value="SDH96898.1"/>
    <property type="molecule type" value="Genomic_DNA"/>
</dbReference>
<dbReference type="Pfam" id="PF07228">
    <property type="entry name" value="SpoIIE"/>
    <property type="match status" value="1"/>
</dbReference>
<dbReference type="NCBIfam" id="NF038263">
    <property type="entry name" value="prot_phos_SiaA"/>
    <property type="match status" value="1"/>
</dbReference>
<dbReference type="AlphaFoldDB" id="A0A1G8GR40"/>
<dbReference type="GO" id="GO:0007165">
    <property type="term" value="P:signal transduction"/>
    <property type="evidence" value="ECO:0007669"/>
    <property type="project" value="InterPro"/>
</dbReference>
<dbReference type="InterPro" id="IPR003660">
    <property type="entry name" value="HAMP_dom"/>
</dbReference>
<evidence type="ECO:0000259" key="3">
    <source>
        <dbReference type="PROSITE" id="PS50885"/>
    </source>
</evidence>
<dbReference type="SMART" id="SM00304">
    <property type="entry name" value="HAMP"/>
    <property type="match status" value="1"/>
</dbReference>
<dbReference type="InterPro" id="IPR036457">
    <property type="entry name" value="PPM-type-like_dom_sf"/>
</dbReference>
<keyword evidence="2" id="KW-0812">Transmembrane</keyword>
<protein>
    <submittedName>
        <fullName evidence="4">Serine phosphatase RsbU, regulator of sigma subunit</fullName>
    </submittedName>
</protein>
<dbReference type="GO" id="GO:0016791">
    <property type="term" value="F:phosphatase activity"/>
    <property type="evidence" value="ECO:0007669"/>
    <property type="project" value="TreeGrafter"/>
</dbReference>
<dbReference type="Pfam" id="PF00672">
    <property type="entry name" value="HAMP"/>
    <property type="match status" value="1"/>
</dbReference>
<name>A0A1G8GR40_9RHOO</name>
<proteinExistence type="predicted"/>
<dbReference type="Gene3D" id="3.30.450.20">
    <property type="entry name" value="PAS domain"/>
    <property type="match status" value="1"/>
</dbReference>
<evidence type="ECO:0000256" key="2">
    <source>
        <dbReference type="SAM" id="Phobius"/>
    </source>
</evidence>
<gene>
    <name evidence="4" type="ORF">SAMN05660652_02611</name>
</gene>
<dbReference type="PANTHER" id="PTHR43156:SF9">
    <property type="entry name" value="HAMP DOMAIN-CONTAINING PROTEIN"/>
    <property type="match status" value="1"/>
</dbReference>
<dbReference type="SMART" id="SM00331">
    <property type="entry name" value="PP2C_SIG"/>
    <property type="match status" value="1"/>
</dbReference>
<keyword evidence="5" id="KW-1185">Reference proteome</keyword>
<dbReference type="SUPFAM" id="SSF158472">
    <property type="entry name" value="HAMP domain-like"/>
    <property type="match status" value="1"/>
</dbReference>
<dbReference type="Gene3D" id="6.10.340.10">
    <property type="match status" value="1"/>
</dbReference>
<dbReference type="CDD" id="cd06225">
    <property type="entry name" value="HAMP"/>
    <property type="match status" value="1"/>
</dbReference>
<dbReference type="RefSeq" id="WP_091938350.1">
    <property type="nucleotide sequence ID" value="NZ_FNCY01000011.1"/>
</dbReference>
<dbReference type="PANTHER" id="PTHR43156">
    <property type="entry name" value="STAGE II SPORULATION PROTEIN E-RELATED"/>
    <property type="match status" value="1"/>
</dbReference>
<dbReference type="InterPro" id="IPR052016">
    <property type="entry name" value="Bact_Sigma-Reg"/>
</dbReference>
<keyword evidence="2" id="KW-0472">Membrane</keyword>
<accession>A0A1G8GR40</accession>
<dbReference type="OrthoDB" id="5496380at2"/>
<dbReference type="PROSITE" id="PS50885">
    <property type="entry name" value="HAMP"/>
    <property type="match status" value="1"/>
</dbReference>
<evidence type="ECO:0000313" key="4">
    <source>
        <dbReference type="EMBL" id="SDH96898.1"/>
    </source>
</evidence>
<feature type="domain" description="HAMP" evidence="3">
    <location>
        <begin position="338"/>
        <end position="390"/>
    </location>
</feature>
<feature type="transmembrane region" description="Helical" evidence="2">
    <location>
        <begin position="313"/>
        <end position="336"/>
    </location>
</feature>
<evidence type="ECO:0000313" key="5">
    <source>
        <dbReference type="Proteomes" id="UP000198607"/>
    </source>
</evidence>
<keyword evidence="2" id="KW-1133">Transmembrane helix</keyword>
<sequence>MATFGFGLRAKSMLALALACLLALLPASLIGWQVLDGVRNHFGEAYARSLTLLKRQQIIAPVLRDLALSRRFANSEVTRQWLQDESNPALKALFFKEAEGYREDLGSRSYFLASDGSKGFYFNDKEKAFSDAPRYTLSAEKESDSWFFGSLRQTEPYNINVNYDAHLQITQVWLNMQIRNGDKVLGVAGTGIDLSAFLKDFIDTDEPGITPMIVARTGAIQAHRNKALIAENQAASQATAAQTLAGLLPDAAARDALAAAMVRAEQHTDAVETLHASLDGRPQLLALAYIPELKWHVVSAVDLKAVRVLDDRWLYAAFAAIVLLIGLLLLAFAYAVDRLVLNPLKELQRSASQMAQGNFDVSLPLTGRDELGDLSEAFGIMARQVRRNTEELETLVQARTQALEAANQDMRRAHKQINDSIDYASLIQKAILPNQQLAQQLGPHHFVLWRPRDVVGGDFYIFRSEGERHILGVVDCAGHGVPGALMTMLARAALDQAMTQSGIASPAEILTQTDASMRHMLSDCELPRAIATNMDIGLAFVVPDERRLRYAGAKISLYWSDGNEIGEIKGTRRAIGDRRFGRYEDQDVEMRPGVTYYLATDGFLDQAGGDLGFGFGNTRFAQLLLAHARLPMAEQASALDAALTGYRGGLPQRDDVTILSFRFD</sequence>
<reference evidence="4 5" key="1">
    <citation type="submission" date="2016-10" db="EMBL/GenBank/DDBJ databases">
        <authorList>
            <person name="de Groot N.N."/>
        </authorList>
    </citation>
    <scope>NUCLEOTIDE SEQUENCE [LARGE SCALE GENOMIC DNA]</scope>
    <source>
        <strain evidence="4 5">DSM 5885</strain>
    </source>
</reference>
<keyword evidence="1" id="KW-0378">Hydrolase</keyword>
<dbReference type="InterPro" id="IPR001932">
    <property type="entry name" value="PPM-type_phosphatase-like_dom"/>
</dbReference>
<dbReference type="Gene3D" id="3.60.40.10">
    <property type="entry name" value="PPM-type phosphatase domain"/>
    <property type="match status" value="1"/>
</dbReference>
<evidence type="ECO:0000256" key="1">
    <source>
        <dbReference type="ARBA" id="ARBA00022801"/>
    </source>
</evidence>
<organism evidence="4 5">
    <name type="scientific">Propionivibrio dicarboxylicus</name>
    <dbReference type="NCBI Taxonomy" id="83767"/>
    <lineage>
        <taxon>Bacteria</taxon>
        <taxon>Pseudomonadati</taxon>
        <taxon>Pseudomonadota</taxon>
        <taxon>Betaproteobacteria</taxon>
        <taxon>Rhodocyclales</taxon>
        <taxon>Rhodocyclaceae</taxon>
        <taxon>Propionivibrio</taxon>
    </lineage>
</organism>
<dbReference type="GO" id="GO:0016020">
    <property type="term" value="C:membrane"/>
    <property type="evidence" value="ECO:0007669"/>
    <property type="project" value="InterPro"/>
</dbReference>